<dbReference type="InterPro" id="IPR013783">
    <property type="entry name" value="Ig-like_fold"/>
</dbReference>
<evidence type="ECO:0000313" key="6">
    <source>
        <dbReference type="Proteomes" id="UP000517759"/>
    </source>
</evidence>
<protein>
    <submittedName>
        <fullName evidence="5">Sulfur-oxidizing protein SoxY</fullName>
    </submittedName>
</protein>
<feature type="region of interest" description="Disordered" evidence="1">
    <location>
        <begin position="1"/>
        <end position="26"/>
    </location>
</feature>
<dbReference type="InterPro" id="IPR030831">
    <property type="entry name" value="Fuse-rel_SoxYZ"/>
</dbReference>
<dbReference type="Gene3D" id="2.60.40.10">
    <property type="entry name" value="Immunoglobulins"/>
    <property type="match status" value="1"/>
</dbReference>
<evidence type="ECO:0000259" key="3">
    <source>
        <dbReference type="Pfam" id="PF13501"/>
    </source>
</evidence>
<dbReference type="NCBIfam" id="TIGR04557">
    <property type="entry name" value="fuse_rel_SoxYZ"/>
    <property type="match status" value="1"/>
</dbReference>
<dbReference type="SUPFAM" id="SSF81296">
    <property type="entry name" value="E set domains"/>
    <property type="match status" value="1"/>
</dbReference>
<reference evidence="5 6" key="3">
    <citation type="submission" date="2020-08" db="EMBL/GenBank/DDBJ databases">
        <title>Genomic Encyclopedia of Type Strains, Phase IV (KMG-IV): sequencing the most valuable type-strain genomes for metagenomic binning, comparative biology and taxonomic classification.</title>
        <authorList>
            <person name="Goeker M."/>
        </authorList>
    </citation>
    <scope>NUCLEOTIDE SEQUENCE [LARGE SCALE GENOMIC DNA]</scope>
    <source>
        <strain evidence="5 6">DSM 24105</strain>
    </source>
</reference>
<dbReference type="Gene3D" id="2.60.40.2470">
    <property type="entry name" value="SoxY domain"/>
    <property type="match status" value="1"/>
</dbReference>
<evidence type="ECO:0000313" key="4">
    <source>
        <dbReference type="EMBL" id="GLS46440.1"/>
    </source>
</evidence>
<dbReference type="EMBL" id="BSPG01000042">
    <property type="protein sequence ID" value="GLS46440.1"/>
    <property type="molecule type" value="Genomic_DNA"/>
</dbReference>
<accession>A0A7W6F4Y9</accession>
<feature type="domain" description="Sulphur oxidation protein SoxZ" evidence="2">
    <location>
        <begin position="160"/>
        <end position="248"/>
    </location>
</feature>
<evidence type="ECO:0000259" key="2">
    <source>
        <dbReference type="Pfam" id="PF08770"/>
    </source>
</evidence>
<dbReference type="Pfam" id="PF08770">
    <property type="entry name" value="SoxZ"/>
    <property type="match status" value="1"/>
</dbReference>
<name>A0A7W6F4Y9_9HYPH</name>
<comment type="caution">
    <text evidence="5">The sequence shown here is derived from an EMBL/GenBank/DDBJ whole genome shotgun (WGS) entry which is preliminary data.</text>
</comment>
<dbReference type="AlphaFoldDB" id="A0A7W6F4Y9"/>
<dbReference type="Pfam" id="PF13501">
    <property type="entry name" value="SoxY"/>
    <property type="match status" value="1"/>
</dbReference>
<organism evidence="5 6">
    <name type="scientific">Methylobacterium brachythecii</name>
    <dbReference type="NCBI Taxonomy" id="1176177"/>
    <lineage>
        <taxon>Bacteria</taxon>
        <taxon>Pseudomonadati</taxon>
        <taxon>Pseudomonadota</taxon>
        <taxon>Alphaproteobacteria</taxon>
        <taxon>Hyphomicrobiales</taxon>
        <taxon>Methylobacteriaceae</taxon>
        <taxon>Methylobacterium</taxon>
    </lineage>
</organism>
<reference evidence="4" key="1">
    <citation type="journal article" date="2014" name="Int. J. Syst. Evol. Microbiol.">
        <title>Complete genome of a new Firmicutes species belonging to the dominant human colonic microbiota ('Ruminococcus bicirculans') reveals two chromosomes and a selective capacity to utilize plant glucans.</title>
        <authorList>
            <consortium name="NISC Comparative Sequencing Program"/>
            <person name="Wegmann U."/>
            <person name="Louis P."/>
            <person name="Goesmann A."/>
            <person name="Henrissat B."/>
            <person name="Duncan S.H."/>
            <person name="Flint H.J."/>
        </authorList>
    </citation>
    <scope>NUCLEOTIDE SEQUENCE</scope>
    <source>
        <strain evidence="4">NBRC 107710</strain>
    </source>
</reference>
<dbReference type="Proteomes" id="UP000517759">
    <property type="component" value="Unassembled WGS sequence"/>
</dbReference>
<dbReference type="InterPro" id="IPR014880">
    <property type="entry name" value="SoxZ_dom"/>
</dbReference>
<dbReference type="InterPro" id="IPR032711">
    <property type="entry name" value="SoxY"/>
</dbReference>
<dbReference type="Proteomes" id="UP001156881">
    <property type="component" value="Unassembled WGS sequence"/>
</dbReference>
<sequence>MMVPFRKSPSPATAVAAETTTRDPLDSPMWNDLSKRYLSGRTVVFDDRVQVILPPVTENQTQVPITIDARALGQVDEILVIVDLHPFPQPLRMEPIAAQPFVVYRQKIEQGTPVRAAARQGDTWYVGGRYLDAAGGGCSVPPAVIAKIDWEHVGEIRARAWREADGGARVRMRLLHPMDNGMIANIPAFFIETLNVTDASGAPLAKLQLSEAIAANPTLTLLPEIPKDGQVLKVAARDNNGGDFKATVPIPAAAPRMREGRL</sequence>
<feature type="domain" description="Ig-like SoxY" evidence="3">
    <location>
        <begin position="38"/>
        <end position="138"/>
    </location>
</feature>
<dbReference type="InterPro" id="IPR014756">
    <property type="entry name" value="Ig_E-set"/>
</dbReference>
<dbReference type="EMBL" id="JACIDN010000001">
    <property type="protein sequence ID" value="MBB3900875.1"/>
    <property type="molecule type" value="Genomic_DNA"/>
</dbReference>
<dbReference type="InterPro" id="IPR038162">
    <property type="entry name" value="SoxY_sf"/>
</dbReference>
<evidence type="ECO:0000313" key="7">
    <source>
        <dbReference type="Proteomes" id="UP001156881"/>
    </source>
</evidence>
<keyword evidence="7" id="KW-1185">Reference proteome</keyword>
<proteinExistence type="predicted"/>
<dbReference type="RefSeq" id="WP_183501658.1">
    <property type="nucleotide sequence ID" value="NZ_BSPG01000042.1"/>
</dbReference>
<gene>
    <name evidence="4" type="ORF">GCM10007884_44340</name>
    <name evidence="5" type="ORF">GGR33_000355</name>
</gene>
<reference evidence="7" key="2">
    <citation type="journal article" date="2019" name="Int. J. Syst. Evol. Microbiol.">
        <title>The Global Catalogue of Microorganisms (GCM) 10K type strain sequencing project: providing services to taxonomists for standard genome sequencing and annotation.</title>
        <authorList>
            <consortium name="The Broad Institute Genomics Platform"/>
            <consortium name="The Broad Institute Genome Sequencing Center for Infectious Disease"/>
            <person name="Wu L."/>
            <person name="Ma J."/>
        </authorList>
    </citation>
    <scope>NUCLEOTIDE SEQUENCE [LARGE SCALE GENOMIC DNA]</scope>
    <source>
        <strain evidence="7">NBRC 107710</strain>
    </source>
</reference>
<evidence type="ECO:0000256" key="1">
    <source>
        <dbReference type="SAM" id="MobiDB-lite"/>
    </source>
</evidence>
<evidence type="ECO:0000313" key="5">
    <source>
        <dbReference type="EMBL" id="MBB3900875.1"/>
    </source>
</evidence>
<reference evidence="4" key="4">
    <citation type="submission" date="2023-01" db="EMBL/GenBank/DDBJ databases">
        <title>Draft genome sequence of Methylobacterium brachythecii strain NBRC 107710.</title>
        <authorList>
            <person name="Sun Q."/>
            <person name="Mori K."/>
        </authorList>
    </citation>
    <scope>NUCLEOTIDE SEQUENCE</scope>
    <source>
        <strain evidence="4">NBRC 107710</strain>
    </source>
</reference>